<dbReference type="Proteomes" id="UP000275267">
    <property type="component" value="Unassembled WGS sequence"/>
</dbReference>
<dbReference type="PANTHER" id="PTHR45125">
    <property type="entry name" value="F21J9.4-RELATED"/>
    <property type="match status" value="1"/>
</dbReference>
<comment type="caution">
    <text evidence="4">The sequence shown here is derived from an EMBL/GenBank/DDBJ whole genome shotgun (WGS) entry which is preliminary data.</text>
</comment>
<evidence type="ECO:0000313" key="5">
    <source>
        <dbReference type="Proteomes" id="UP000275267"/>
    </source>
</evidence>
<dbReference type="OrthoDB" id="696719at2759"/>
<dbReference type="InterPro" id="IPR029466">
    <property type="entry name" value="NAM-associated_C"/>
</dbReference>
<keyword evidence="1" id="KW-0175">Coiled coil</keyword>
<proteinExistence type="predicted"/>
<feature type="compositionally biased region" description="Pro residues" evidence="2">
    <location>
        <begin position="28"/>
        <end position="47"/>
    </location>
</feature>
<dbReference type="AlphaFoldDB" id="A0A3L6R600"/>
<evidence type="ECO:0000259" key="3">
    <source>
        <dbReference type="Pfam" id="PF14303"/>
    </source>
</evidence>
<evidence type="ECO:0000256" key="2">
    <source>
        <dbReference type="SAM" id="MobiDB-lite"/>
    </source>
</evidence>
<feature type="region of interest" description="Disordered" evidence="2">
    <location>
        <begin position="1"/>
        <end position="68"/>
    </location>
</feature>
<name>A0A3L6R600_PANMI</name>
<protein>
    <recommendedName>
        <fullName evidence="3">No apical meristem-associated C-terminal domain-containing protein</fullName>
    </recommendedName>
</protein>
<dbReference type="EMBL" id="PQIB02000010">
    <property type="protein sequence ID" value="RLM93817.1"/>
    <property type="molecule type" value="Genomic_DNA"/>
</dbReference>
<dbReference type="Pfam" id="PF14303">
    <property type="entry name" value="NAM-associated"/>
    <property type="match status" value="1"/>
</dbReference>
<gene>
    <name evidence="4" type="ORF">C2845_PM08G30710</name>
</gene>
<feature type="compositionally biased region" description="Basic and acidic residues" evidence="2">
    <location>
        <begin position="332"/>
        <end position="343"/>
    </location>
</feature>
<feature type="region of interest" description="Disordered" evidence="2">
    <location>
        <begin position="158"/>
        <end position="181"/>
    </location>
</feature>
<feature type="compositionally biased region" description="Low complexity" evidence="2">
    <location>
        <begin position="344"/>
        <end position="358"/>
    </location>
</feature>
<feature type="domain" description="No apical meristem-associated C-terminal" evidence="3">
    <location>
        <begin position="287"/>
        <end position="450"/>
    </location>
</feature>
<organism evidence="4 5">
    <name type="scientific">Panicum miliaceum</name>
    <name type="common">Proso millet</name>
    <name type="synonym">Broomcorn millet</name>
    <dbReference type="NCBI Taxonomy" id="4540"/>
    <lineage>
        <taxon>Eukaryota</taxon>
        <taxon>Viridiplantae</taxon>
        <taxon>Streptophyta</taxon>
        <taxon>Embryophyta</taxon>
        <taxon>Tracheophyta</taxon>
        <taxon>Spermatophyta</taxon>
        <taxon>Magnoliopsida</taxon>
        <taxon>Liliopsida</taxon>
        <taxon>Poales</taxon>
        <taxon>Poaceae</taxon>
        <taxon>PACMAD clade</taxon>
        <taxon>Panicoideae</taxon>
        <taxon>Panicodae</taxon>
        <taxon>Paniceae</taxon>
        <taxon>Panicinae</taxon>
        <taxon>Panicum</taxon>
        <taxon>Panicum sect. Panicum</taxon>
    </lineage>
</organism>
<reference evidence="5" key="1">
    <citation type="journal article" date="2019" name="Nat. Commun.">
        <title>The genome of broomcorn millet.</title>
        <authorList>
            <person name="Zou C."/>
            <person name="Miki D."/>
            <person name="Li D."/>
            <person name="Tang Q."/>
            <person name="Xiao L."/>
            <person name="Rajput S."/>
            <person name="Deng P."/>
            <person name="Jia W."/>
            <person name="Huang R."/>
            <person name="Zhang M."/>
            <person name="Sun Y."/>
            <person name="Hu J."/>
            <person name="Fu X."/>
            <person name="Schnable P.S."/>
            <person name="Li F."/>
            <person name="Zhang H."/>
            <person name="Feng B."/>
            <person name="Zhu X."/>
            <person name="Liu R."/>
            <person name="Schnable J.C."/>
            <person name="Zhu J.-K."/>
            <person name="Zhang H."/>
        </authorList>
    </citation>
    <scope>NUCLEOTIDE SEQUENCE [LARGE SCALE GENOMIC DNA]</scope>
</reference>
<evidence type="ECO:0000256" key="1">
    <source>
        <dbReference type="SAM" id="Coils"/>
    </source>
</evidence>
<feature type="region of interest" description="Disordered" evidence="2">
    <location>
        <begin position="308"/>
        <end position="369"/>
    </location>
</feature>
<feature type="region of interest" description="Disordered" evidence="2">
    <location>
        <begin position="85"/>
        <end position="112"/>
    </location>
</feature>
<feature type="compositionally biased region" description="Pro residues" evidence="2">
    <location>
        <begin position="1"/>
        <end position="21"/>
    </location>
</feature>
<accession>A0A3L6R600</accession>
<keyword evidence="5" id="KW-1185">Reference proteome</keyword>
<dbReference type="PANTHER" id="PTHR45125:SF3">
    <property type="entry name" value="NO-APICAL-MERISTEM-ASSOCIATED CARBOXY-TERMINAL DOMAIN PROTEIN"/>
    <property type="match status" value="1"/>
</dbReference>
<evidence type="ECO:0000313" key="4">
    <source>
        <dbReference type="EMBL" id="RLM93817.1"/>
    </source>
</evidence>
<sequence length="457" mass="51306">MDPPSTSRPPDIVRPPPPPAPSRLHPSRLPPPPPLGPRPVLPGPPPRRQGRHAVASMGQERQTSDGLEQLVGAVASVAQKSKAQGAARKLQAARPSSAQHAPPPLSNLHVDATMPSQDAHNLFGTSNPMAAGGGFLADMLSDTISTEDFSVTMPYEPEGYEDESGFEVPTPTAKKVHSRSSNYTTQEDTALVMAWESITLDAVKGTDQTSSTYWMRIYDHYHRNKNCVSDRSLVSLQHRWGTIQECCNKWAGCMVQVERLHPSGVPYQEHINIAQERYKAKKPRLGKPFVMMHCWALLQHNQKWLTRNDEAPPKKQKSSNSFLEFEGAQDVEDGRVHDEDGRGRSPTPSSGGPSGNRPPGRKAEKEKLKRGVDGGVYKEVFQQMITKREEMEAHKKTRWMEIKAMEERKVAFEERKVAIKEEKLMVMREEAMNKKMEQEQKSCSWIQLALMMTKRHM</sequence>
<dbReference type="STRING" id="4540.A0A3L6R600"/>
<feature type="coiled-coil region" evidence="1">
    <location>
        <begin position="402"/>
        <end position="439"/>
    </location>
</feature>